<name>A0A150NEA7_GEOSE</name>
<organism evidence="1 2">
    <name type="scientific">Geobacillus stearothermophilus</name>
    <name type="common">Bacillus stearothermophilus</name>
    <dbReference type="NCBI Taxonomy" id="1422"/>
    <lineage>
        <taxon>Bacteria</taxon>
        <taxon>Bacillati</taxon>
        <taxon>Bacillota</taxon>
        <taxon>Bacilli</taxon>
        <taxon>Bacillales</taxon>
        <taxon>Anoxybacillaceae</taxon>
        <taxon>Geobacillus</taxon>
    </lineage>
</organism>
<gene>
    <name evidence="1" type="ORF">B4114_3016</name>
</gene>
<proteinExistence type="predicted"/>
<accession>A0A150NEA7</accession>
<dbReference type="PATRIC" id="fig|1422.17.peg.1667"/>
<evidence type="ECO:0000313" key="2">
    <source>
        <dbReference type="Proteomes" id="UP000075517"/>
    </source>
</evidence>
<dbReference type="AlphaFoldDB" id="A0A150NEA7"/>
<reference evidence="1 2" key="1">
    <citation type="submission" date="2016-01" db="EMBL/GenBank/DDBJ databases">
        <title>Draft Genome Sequences of Seven Thermophilic Sporeformers Isolated from Foods.</title>
        <authorList>
            <person name="Berendsen E.M."/>
            <person name="Wells-Bennik M.H."/>
            <person name="Krawcyk A.O."/>
            <person name="De Jong A."/>
            <person name="Holsappel S."/>
            <person name="Eijlander R.T."/>
            <person name="Kuipers O.P."/>
        </authorList>
    </citation>
    <scope>NUCLEOTIDE SEQUENCE [LARGE SCALE GENOMIC DNA]</scope>
    <source>
        <strain evidence="1 2">B4114</strain>
    </source>
</reference>
<comment type="caution">
    <text evidence="1">The sequence shown here is derived from an EMBL/GenBank/DDBJ whole genome shotgun (WGS) entry which is preliminary data.</text>
</comment>
<evidence type="ECO:0000313" key="1">
    <source>
        <dbReference type="EMBL" id="KYD35031.1"/>
    </source>
</evidence>
<protein>
    <submittedName>
        <fullName evidence="1">Uncharacterized protein</fullName>
    </submittedName>
</protein>
<dbReference type="EMBL" id="LQYY01000018">
    <property type="protein sequence ID" value="KYD35031.1"/>
    <property type="molecule type" value="Genomic_DNA"/>
</dbReference>
<sequence>MRIVFQSLIGTIKTGLPPLVRLYFPQLFQSLIGTIKTPFPARLIPQNQQVSIPHRYDKNSTVTTTMSSPRVASFQSLIGTIKTSIPDVSVSCANWFQSLIGTIKTRG</sequence>
<dbReference type="Proteomes" id="UP000075517">
    <property type="component" value="Unassembled WGS sequence"/>
</dbReference>